<dbReference type="GO" id="GO:0005524">
    <property type="term" value="F:ATP binding"/>
    <property type="evidence" value="ECO:0007669"/>
    <property type="project" value="UniProtKB-KW"/>
</dbReference>
<dbReference type="PANTHER" id="PTHR24421:SF10">
    <property type="entry name" value="NITRATE_NITRITE SENSOR PROTEIN NARQ"/>
    <property type="match status" value="1"/>
</dbReference>
<keyword evidence="9" id="KW-1133">Transmembrane helix</keyword>
<organism evidence="12 13">
    <name type="scientific">Epilithonimonas mollis</name>
    <dbReference type="NCBI Taxonomy" id="216903"/>
    <lineage>
        <taxon>Bacteria</taxon>
        <taxon>Pseudomonadati</taxon>
        <taxon>Bacteroidota</taxon>
        <taxon>Flavobacteriia</taxon>
        <taxon>Flavobacteriales</taxon>
        <taxon>Weeksellaceae</taxon>
        <taxon>Chryseobacterium group</taxon>
        <taxon>Epilithonimonas</taxon>
    </lineage>
</organism>
<dbReference type="Gene3D" id="1.20.5.1930">
    <property type="match status" value="1"/>
</dbReference>
<dbReference type="InterPro" id="IPR050482">
    <property type="entry name" value="Sensor_HK_TwoCompSys"/>
</dbReference>
<dbReference type="InterPro" id="IPR036890">
    <property type="entry name" value="HATPase_C_sf"/>
</dbReference>
<comment type="catalytic activity">
    <reaction evidence="1">
        <text>ATP + protein L-histidine = ADP + protein N-phospho-L-histidine.</text>
        <dbReference type="EC" id="2.7.13.3"/>
    </reaction>
</comment>
<feature type="domain" description="Signal transduction histidine kinase subgroup 3 dimerisation and phosphoacceptor" evidence="11">
    <location>
        <begin position="69"/>
        <end position="133"/>
    </location>
</feature>
<dbReference type="RefSeq" id="WP_072996107.1">
    <property type="nucleotide sequence ID" value="NZ_FRAM01000001.1"/>
</dbReference>
<keyword evidence="4" id="KW-0808">Transferase</keyword>
<evidence type="ECO:0000256" key="5">
    <source>
        <dbReference type="ARBA" id="ARBA00022741"/>
    </source>
</evidence>
<keyword evidence="6 12" id="KW-0418">Kinase</keyword>
<dbReference type="GO" id="GO:0016020">
    <property type="term" value="C:membrane"/>
    <property type="evidence" value="ECO:0007669"/>
    <property type="project" value="InterPro"/>
</dbReference>
<evidence type="ECO:0000313" key="13">
    <source>
        <dbReference type="Proteomes" id="UP000184498"/>
    </source>
</evidence>
<feature type="domain" description="Histidine kinase/HSP90-like ATPase" evidence="10">
    <location>
        <begin position="182"/>
        <end position="266"/>
    </location>
</feature>
<dbReference type="OrthoDB" id="9778366at2"/>
<evidence type="ECO:0000259" key="11">
    <source>
        <dbReference type="Pfam" id="PF07730"/>
    </source>
</evidence>
<evidence type="ECO:0000256" key="8">
    <source>
        <dbReference type="ARBA" id="ARBA00023012"/>
    </source>
</evidence>
<dbReference type="GO" id="GO:0000155">
    <property type="term" value="F:phosphorelay sensor kinase activity"/>
    <property type="evidence" value="ECO:0007669"/>
    <property type="project" value="InterPro"/>
</dbReference>
<reference evidence="13" key="1">
    <citation type="submission" date="2016-11" db="EMBL/GenBank/DDBJ databases">
        <authorList>
            <person name="Varghese N."/>
            <person name="Submissions S."/>
        </authorList>
    </citation>
    <scope>NUCLEOTIDE SEQUENCE [LARGE SCALE GENOMIC DNA]</scope>
    <source>
        <strain evidence="13">DSM 18016</strain>
    </source>
</reference>
<dbReference type="Pfam" id="PF07730">
    <property type="entry name" value="HisKA_3"/>
    <property type="match status" value="1"/>
</dbReference>
<evidence type="ECO:0000259" key="10">
    <source>
        <dbReference type="Pfam" id="PF02518"/>
    </source>
</evidence>
<evidence type="ECO:0000256" key="7">
    <source>
        <dbReference type="ARBA" id="ARBA00022840"/>
    </source>
</evidence>
<dbReference type="Gene3D" id="3.30.565.10">
    <property type="entry name" value="Histidine kinase-like ATPase, C-terminal domain"/>
    <property type="match status" value="1"/>
</dbReference>
<keyword evidence="9" id="KW-0812">Transmembrane</keyword>
<name>A0A1M6NBV4_9FLAO</name>
<dbReference type="STRING" id="216903.SAMN05444371_0323"/>
<proteinExistence type="predicted"/>
<evidence type="ECO:0000256" key="9">
    <source>
        <dbReference type="SAM" id="Phobius"/>
    </source>
</evidence>
<evidence type="ECO:0000313" key="12">
    <source>
        <dbReference type="EMBL" id="SHJ93154.1"/>
    </source>
</evidence>
<evidence type="ECO:0000256" key="3">
    <source>
        <dbReference type="ARBA" id="ARBA00022553"/>
    </source>
</evidence>
<feature type="transmembrane region" description="Helical" evidence="9">
    <location>
        <begin position="12"/>
        <end position="33"/>
    </location>
</feature>
<sequence length="267" mass="31312">MKFIPDEIKLTYLISIFVMMFFVGFLIFLVFIYNKRQLFFHQQQKLRESEHQNLLLQKELEKQKEIENERVRISSDMHDDIGARISALKLQGEFIKENYTHDAALQSELEELLNTTSEMTVAMREMIWSLKTENDFLLNFIDFTHKYASDFFSRSKMKLHFNNNIKDNIPLYSEVRRNLLFCYKETLNNIYKHSQASDVSILFSIDAGQLKLEIYDNGIGMPANSEQISSGNGIYNMQNRMNNIAGRLDIPQIDNGCKLVFTLPFSK</sequence>
<evidence type="ECO:0000256" key="2">
    <source>
        <dbReference type="ARBA" id="ARBA00012438"/>
    </source>
</evidence>
<dbReference type="SUPFAM" id="SSF55874">
    <property type="entry name" value="ATPase domain of HSP90 chaperone/DNA topoisomerase II/histidine kinase"/>
    <property type="match status" value="1"/>
</dbReference>
<dbReference type="InterPro" id="IPR003594">
    <property type="entry name" value="HATPase_dom"/>
</dbReference>
<dbReference type="Proteomes" id="UP000184498">
    <property type="component" value="Unassembled WGS sequence"/>
</dbReference>
<dbReference type="Pfam" id="PF02518">
    <property type="entry name" value="HATPase_c"/>
    <property type="match status" value="1"/>
</dbReference>
<keyword evidence="7" id="KW-0067">ATP-binding</keyword>
<keyword evidence="9" id="KW-0472">Membrane</keyword>
<evidence type="ECO:0000256" key="1">
    <source>
        <dbReference type="ARBA" id="ARBA00000085"/>
    </source>
</evidence>
<keyword evidence="5" id="KW-0547">Nucleotide-binding</keyword>
<dbReference type="PANTHER" id="PTHR24421">
    <property type="entry name" value="NITRATE/NITRITE SENSOR PROTEIN NARX-RELATED"/>
    <property type="match status" value="1"/>
</dbReference>
<dbReference type="GO" id="GO:0046983">
    <property type="term" value="F:protein dimerization activity"/>
    <property type="evidence" value="ECO:0007669"/>
    <property type="project" value="InterPro"/>
</dbReference>
<keyword evidence="8" id="KW-0902">Two-component regulatory system</keyword>
<keyword evidence="13" id="KW-1185">Reference proteome</keyword>
<accession>A0A1M6NBV4</accession>
<gene>
    <name evidence="12" type="ORF">SAMN05444371_0323</name>
</gene>
<keyword evidence="3" id="KW-0597">Phosphoprotein</keyword>
<dbReference type="AlphaFoldDB" id="A0A1M6NBV4"/>
<evidence type="ECO:0000256" key="6">
    <source>
        <dbReference type="ARBA" id="ARBA00022777"/>
    </source>
</evidence>
<dbReference type="EMBL" id="FRAM01000001">
    <property type="protein sequence ID" value="SHJ93154.1"/>
    <property type="molecule type" value="Genomic_DNA"/>
</dbReference>
<evidence type="ECO:0000256" key="4">
    <source>
        <dbReference type="ARBA" id="ARBA00022679"/>
    </source>
</evidence>
<dbReference type="CDD" id="cd16917">
    <property type="entry name" value="HATPase_UhpB-NarQ-NarX-like"/>
    <property type="match status" value="1"/>
</dbReference>
<protein>
    <recommendedName>
        <fullName evidence="2">histidine kinase</fullName>
        <ecNumber evidence="2">2.7.13.3</ecNumber>
    </recommendedName>
</protein>
<dbReference type="EC" id="2.7.13.3" evidence="2"/>
<dbReference type="InterPro" id="IPR011712">
    <property type="entry name" value="Sig_transdc_His_kin_sub3_dim/P"/>
</dbReference>